<feature type="compositionally biased region" description="Basic and acidic residues" evidence="1">
    <location>
        <begin position="85"/>
        <end position="101"/>
    </location>
</feature>
<gene>
    <name evidence="2" type="ORF">J2S70_000755</name>
</gene>
<keyword evidence="3" id="KW-1185">Reference proteome</keyword>
<feature type="region of interest" description="Disordered" evidence="1">
    <location>
        <begin position="1"/>
        <end position="39"/>
    </location>
</feature>
<proteinExistence type="predicted"/>
<feature type="compositionally biased region" description="Basic and acidic residues" evidence="1">
    <location>
        <begin position="52"/>
        <end position="76"/>
    </location>
</feature>
<dbReference type="RefSeq" id="WP_307682408.1">
    <property type="nucleotide sequence ID" value="NZ_JAUSQX010000001.1"/>
</dbReference>
<sequence>MNASEKSDPSGSPDRSSEPVVDDAVRSVGKPVRRRGSRRVVMLSDVDAQRIKAGEFESAEEVLHASDRRTRQEPRQAAKKSAGRNPEHKSDGERNNSRETSDGGSSFTDKPVLSARDREILADVPPHFGNL</sequence>
<comment type="caution">
    <text evidence="2">The sequence shown here is derived from an EMBL/GenBank/DDBJ whole genome shotgun (WGS) entry which is preliminary data.</text>
</comment>
<dbReference type="EMBL" id="JAUSQX010000001">
    <property type="protein sequence ID" value="MDP9806173.1"/>
    <property type="molecule type" value="Genomic_DNA"/>
</dbReference>
<organism evidence="2 3">
    <name type="scientific">Trueperella bonasi</name>
    <dbReference type="NCBI Taxonomy" id="312286"/>
    <lineage>
        <taxon>Bacteria</taxon>
        <taxon>Bacillati</taxon>
        <taxon>Actinomycetota</taxon>
        <taxon>Actinomycetes</taxon>
        <taxon>Actinomycetales</taxon>
        <taxon>Actinomycetaceae</taxon>
        <taxon>Trueperella</taxon>
    </lineage>
</organism>
<evidence type="ECO:0000256" key="1">
    <source>
        <dbReference type="SAM" id="MobiDB-lite"/>
    </source>
</evidence>
<dbReference type="Proteomes" id="UP001243212">
    <property type="component" value="Unassembled WGS sequence"/>
</dbReference>
<protein>
    <submittedName>
        <fullName evidence="2">Uncharacterized protein</fullName>
    </submittedName>
</protein>
<name>A0ABT9NGP8_9ACTO</name>
<evidence type="ECO:0000313" key="3">
    <source>
        <dbReference type="Proteomes" id="UP001243212"/>
    </source>
</evidence>
<evidence type="ECO:0000313" key="2">
    <source>
        <dbReference type="EMBL" id="MDP9806173.1"/>
    </source>
</evidence>
<accession>A0ABT9NGP8</accession>
<reference evidence="2 3" key="1">
    <citation type="submission" date="2023-07" db="EMBL/GenBank/DDBJ databases">
        <title>Sequencing the genomes of 1000 actinobacteria strains.</title>
        <authorList>
            <person name="Klenk H.-P."/>
        </authorList>
    </citation>
    <scope>NUCLEOTIDE SEQUENCE [LARGE SCALE GENOMIC DNA]</scope>
    <source>
        <strain evidence="2 3">DSM 17163</strain>
    </source>
</reference>
<feature type="region of interest" description="Disordered" evidence="1">
    <location>
        <begin position="52"/>
        <end position="131"/>
    </location>
</feature>